<dbReference type="OrthoDB" id="5296at2759"/>
<dbReference type="Gene3D" id="3.40.50.720">
    <property type="entry name" value="NAD(P)-binding Rossmann-like Domain"/>
    <property type="match status" value="1"/>
</dbReference>
<dbReference type="PANTHER" id="PTHR45458:SF1">
    <property type="entry name" value="SHORT CHAIN DEHYDROGENASE"/>
    <property type="match status" value="1"/>
</dbReference>
<accession>A0A024FT31</accession>
<sequence>MGPKTVFITGCNRGIGYAFAQHYKNEGWNVIASVRNLDAAEKLNALKPWKVVTLDTSDENSIHKAAISLKEVPVHLLINNAGILKPGGFMDTTKEDLMRQFEVNTVGVFLMTRSFLPNLKLAAEKDGSAVVAQISSRIGSIQDNNSGGYYGYRASKVAVNMINKSFAHDLKRDNIISVTLHPGFVKTDMTQMKGTITPDESTAGLVKVLDGIKLQDTGKFLSYKGEVIPW</sequence>
<dbReference type="SUPFAM" id="SSF51735">
    <property type="entry name" value="NAD(P)-binding Rossmann-fold domains"/>
    <property type="match status" value="1"/>
</dbReference>
<proteinExistence type="predicted"/>
<protein>
    <recommendedName>
        <fullName evidence="3">C-factor</fullName>
    </recommendedName>
</protein>
<gene>
    <name evidence="1" type="ORF">BN9_062550</name>
</gene>
<evidence type="ECO:0000313" key="1">
    <source>
        <dbReference type="EMBL" id="CCI10141.1"/>
    </source>
</evidence>
<dbReference type="CDD" id="cd05325">
    <property type="entry name" value="carb_red_sniffer_like_SDR_c"/>
    <property type="match status" value="1"/>
</dbReference>
<dbReference type="InterPro" id="IPR002347">
    <property type="entry name" value="SDR_fam"/>
</dbReference>
<dbReference type="GO" id="GO:0016616">
    <property type="term" value="F:oxidoreductase activity, acting on the CH-OH group of donors, NAD or NADP as acceptor"/>
    <property type="evidence" value="ECO:0007669"/>
    <property type="project" value="TreeGrafter"/>
</dbReference>
<dbReference type="InterPro" id="IPR052184">
    <property type="entry name" value="SDR_enzymes"/>
</dbReference>
<dbReference type="PRINTS" id="PR00081">
    <property type="entry name" value="GDHRDH"/>
</dbReference>
<evidence type="ECO:0008006" key="3">
    <source>
        <dbReference type="Google" id="ProtNLM"/>
    </source>
</evidence>
<dbReference type="STRING" id="65357.A0A024FT31"/>
<keyword evidence="2" id="KW-1185">Reference proteome</keyword>
<dbReference type="InterPro" id="IPR036291">
    <property type="entry name" value="NAD(P)-bd_dom_sf"/>
</dbReference>
<comment type="caution">
    <text evidence="1">The sequence shown here is derived from an EMBL/GenBank/DDBJ whole genome shotgun (WGS) entry which is preliminary data.</text>
</comment>
<dbReference type="EMBL" id="CAIX01000096">
    <property type="protein sequence ID" value="CCI10141.1"/>
    <property type="molecule type" value="Genomic_DNA"/>
</dbReference>
<name>A0A024FT31_9STRA</name>
<dbReference type="Pfam" id="PF00106">
    <property type="entry name" value="adh_short"/>
    <property type="match status" value="1"/>
</dbReference>
<dbReference type="AlphaFoldDB" id="A0A024FT31"/>
<dbReference type="PANTHER" id="PTHR45458">
    <property type="entry name" value="SHORT-CHAIN DEHYDROGENASE/REDUCTASE SDR"/>
    <property type="match status" value="1"/>
</dbReference>
<reference evidence="1 2" key="1">
    <citation type="submission" date="2012-05" db="EMBL/GenBank/DDBJ databases">
        <title>Recombination and specialization in a pathogen metapopulation.</title>
        <authorList>
            <person name="Gardiner A."/>
            <person name="Kemen E."/>
            <person name="Schultz-Larsen T."/>
            <person name="MacLean D."/>
            <person name="Van Oosterhout C."/>
            <person name="Jones J.D.G."/>
        </authorList>
    </citation>
    <scope>NUCLEOTIDE SEQUENCE [LARGE SCALE GENOMIC DNA]</scope>
    <source>
        <strain evidence="1 2">Ac Nc2</strain>
    </source>
</reference>
<dbReference type="Proteomes" id="UP000053237">
    <property type="component" value="Unassembled WGS sequence"/>
</dbReference>
<organism evidence="1 2">
    <name type="scientific">Albugo candida</name>
    <dbReference type="NCBI Taxonomy" id="65357"/>
    <lineage>
        <taxon>Eukaryota</taxon>
        <taxon>Sar</taxon>
        <taxon>Stramenopiles</taxon>
        <taxon>Oomycota</taxon>
        <taxon>Peronosporomycetes</taxon>
        <taxon>Albuginales</taxon>
        <taxon>Albuginaceae</taxon>
        <taxon>Albugo</taxon>
    </lineage>
</organism>
<evidence type="ECO:0000313" key="2">
    <source>
        <dbReference type="Proteomes" id="UP000053237"/>
    </source>
</evidence>
<dbReference type="InParanoid" id="A0A024FT31"/>